<name>A0A383BUA4_9ZZZZ</name>
<protein>
    <submittedName>
        <fullName evidence="1">Uncharacterized protein</fullName>
    </submittedName>
</protein>
<sequence>MRMWRILILLALTVATLSSCSQSNQHSGGLLVSSNLTGDWEVFIVDMEDSLAQQ</sequence>
<proteinExistence type="predicted"/>
<reference evidence="1" key="1">
    <citation type="submission" date="2018-05" db="EMBL/GenBank/DDBJ databases">
        <authorList>
            <person name="Lanie J.A."/>
            <person name="Ng W.-L."/>
            <person name="Kazmierczak K.M."/>
            <person name="Andrzejewski T.M."/>
            <person name="Davidsen T.M."/>
            <person name="Wayne K.J."/>
            <person name="Tettelin H."/>
            <person name="Glass J.I."/>
            <person name="Rusch D."/>
            <person name="Podicherti R."/>
            <person name="Tsui H.-C.T."/>
            <person name="Winkler M.E."/>
        </authorList>
    </citation>
    <scope>NUCLEOTIDE SEQUENCE</scope>
</reference>
<evidence type="ECO:0000313" key="1">
    <source>
        <dbReference type="EMBL" id="SVE23846.1"/>
    </source>
</evidence>
<gene>
    <name evidence="1" type="ORF">METZ01_LOCUS476700</name>
</gene>
<dbReference type="PROSITE" id="PS51257">
    <property type="entry name" value="PROKAR_LIPOPROTEIN"/>
    <property type="match status" value="1"/>
</dbReference>
<feature type="non-terminal residue" evidence="1">
    <location>
        <position position="54"/>
    </location>
</feature>
<organism evidence="1">
    <name type="scientific">marine metagenome</name>
    <dbReference type="NCBI Taxonomy" id="408172"/>
    <lineage>
        <taxon>unclassified sequences</taxon>
        <taxon>metagenomes</taxon>
        <taxon>ecological metagenomes</taxon>
    </lineage>
</organism>
<dbReference type="AlphaFoldDB" id="A0A383BUA4"/>
<accession>A0A383BUA4</accession>
<dbReference type="EMBL" id="UINC01203540">
    <property type="protein sequence ID" value="SVE23846.1"/>
    <property type="molecule type" value="Genomic_DNA"/>
</dbReference>